<proteinExistence type="predicted"/>
<evidence type="ECO:0000313" key="2">
    <source>
        <dbReference type="Proteomes" id="UP001251217"/>
    </source>
</evidence>
<dbReference type="Proteomes" id="UP001251217">
    <property type="component" value="Unassembled WGS sequence"/>
</dbReference>
<keyword evidence="2" id="KW-1185">Reference proteome</keyword>
<evidence type="ECO:0000313" key="1">
    <source>
        <dbReference type="EMBL" id="MDR7169576.1"/>
    </source>
</evidence>
<name>A0ABU1XG94_9NOCA</name>
<dbReference type="EMBL" id="JAVDWW010000005">
    <property type="protein sequence ID" value="MDR7169576.1"/>
    <property type="molecule type" value="Genomic_DNA"/>
</dbReference>
<protein>
    <submittedName>
        <fullName evidence="1">Uncharacterized protein</fullName>
    </submittedName>
</protein>
<comment type="caution">
    <text evidence="1">The sequence shown here is derived from an EMBL/GenBank/DDBJ whole genome shotgun (WGS) entry which is preliminary data.</text>
</comment>
<reference evidence="1 2" key="1">
    <citation type="submission" date="2023-07" db="EMBL/GenBank/DDBJ databases">
        <title>Sorghum-associated microbial communities from plants grown in Nebraska, USA.</title>
        <authorList>
            <person name="Schachtman D."/>
        </authorList>
    </citation>
    <scope>NUCLEOTIDE SEQUENCE [LARGE SCALE GENOMIC DNA]</scope>
    <source>
        <strain evidence="1 2">4272</strain>
    </source>
</reference>
<gene>
    <name evidence="1" type="ORF">J2W56_003320</name>
</gene>
<sequence>MDASSIGEPAVVALRAFLGRSGRVGSSPAEHLT</sequence>
<organism evidence="1 2">
    <name type="scientific">Nocardia kruczakiae</name>
    <dbReference type="NCBI Taxonomy" id="261477"/>
    <lineage>
        <taxon>Bacteria</taxon>
        <taxon>Bacillati</taxon>
        <taxon>Actinomycetota</taxon>
        <taxon>Actinomycetes</taxon>
        <taxon>Mycobacteriales</taxon>
        <taxon>Nocardiaceae</taxon>
        <taxon>Nocardia</taxon>
    </lineage>
</organism>
<accession>A0ABU1XG94</accession>